<keyword evidence="1" id="KW-0812">Transmembrane</keyword>
<feature type="transmembrane region" description="Helical" evidence="1">
    <location>
        <begin position="6"/>
        <end position="30"/>
    </location>
</feature>
<comment type="caution">
    <text evidence="2">The sequence shown here is derived from an EMBL/GenBank/DDBJ whole genome shotgun (WGS) entry which is preliminary data.</text>
</comment>
<keyword evidence="1" id="KW-1133">Transmembrane helix</keyword>
<reference evidence="2 3" key="1">
    <citation type="journal article" date="2016" name="Nat. Commun.">
        <title>Thousands of microbial genomes shed light on interconnected biogeochemical processes in an aquifer system.</title>
        <authorList>
            <person name="Anantharaman K."/>
            <person name="Brown C.T."/>
            <person name="Hug L.A."/>
            <person name="Sharon I."/>
            <person name="Castelle C.J."/>
            <person name="Probst A.J."/>
            <person name="Thomas B.C."/>
            <person name="Singh A."/>
            <person name="Wilkins M.J."/>
            <person name="Karaoz U."/>
            <person name="Brodie E.L."/>
            <person name="Williams K.H."/>
            <person name="Hubbard S.S."/>
            <person name="Banfield J.F."/>
        </authorList>
    </citation>
    <scope>NUCLEOTIDE SEQUENCE [LARGE SCALE GENOMIC DNA]</scope>
</reference>
<evidence type="ECO:0000256" key="1">
    <source>
        <dbReference type="SAM" id="Phobius"/>
    </source>
</evidence>
<dbReference type="Proteomes" id="UP000176339">
    <property type="component" value="Unassembled WGS sequence"/>
</dbReference>
<name>A0A1F5P394_9BACT</name>
<accession>A0A1F5P394</accession>
<dbReference type="Pfam" id="PF07963">
    <property type="entry name" value="N_methyl"/>
    <property type="match status" value="1"/>
</dbReference>
<gene>
    <name evidence="2" type="ORF">A2846_01630</name>
</gene>
<dbReference type="AlphaFoldDB" id="A0A1F5P394"/>
<sequence>MKIKTHLGFTILELLVVISIIGLLSSMVMASARSARQKASMARLAGDMHQISTQADIARDSANDTLIGITGNGCSMCLFNTTQSVTSQTGAVAQNAAGWQSLGFNAAPSDPWGNPYLLDENEYEAGWAPCRHDMAISAGSNRIWAGFSTIDVSRPAGYLYQGPDDDLYFLLSYYSSCS</sequence>
<dbReference type="Gene3D" id="3.30.700.10">
    <property type="entry name" value="Glycoprotein, Type 4 Pilin"/>
    <property type="match status" value="1"/>
</dbReference>
<dbReference type="SUPFAM" id="SSF54523">
    <property type="entry name" value="Pili subunits"/>
    <property type="match status" value="1"/>
</dbReference>
<organism evidence="2 3">
    <name type="scientific">Candidatus Doudnabacteria bacterium RIFCSPHIGHO2_01_FULL_49_9</name>
    <dbReference type="NCBI Taxonomy" id="1817827"/>
    <lineage>
        <taxon>Bacteria</taxon>
        <taxon>Candidatus Doudnaibacteriota</taxon>
    </lineage>
</organism>
<keyword evidence="1" id="KW-0472">Membrane</keyword>
<evidence type="ECO:0000313" key="3">
    <source>
        <dbReference type="Proteomes" id="UP000176339"/>
    </source>
</evidence>
<protein>
    <recommendedName>
        <fullName evidence="4">Type II secretion system protein GspG C-terminal domain-containing protein</fullName>
    </recommendedName>
</protein>
<dbReference type="EMBL" id="MFEN01000026">
    <property type="protein sequence ID" value="OGE84100.1"/>
    <property type="molecule type" value="Genomic_DNA"/>
</dbReference>
<evidence type="ECO:0000313" key="2">
    <source>
        <dbReference type="EMBL" id="OGE84100.1"/>
    </source>
</evidence>
<dbReference type="InterPro" id="IPR045584">
    <property type="entry name" value="Pilin-like"/>
</dbReference>
<evidence type="ECO:0008006" key="4">
    <source>
        <dbReference type="Google" id="ProtNLM"/>
    </source>
</evidence>
<proteinExistence type="predicted"/>
<dbReference type="NCBIfam" id="TIGR02532">
    <property type="entry name" value="IV_pilin_GFxxxE"/>
    <property type="match status" value="1"/>
</dbReference>
<dbReference type="InterPro" id="IPR012902">
    <property type="entry name" value="N_methyl_site"/>
</dbReference>